<reference evidence="2 3" key="1">
    <citation type="submission" date="2014-04" db="EMBL/GenBank/DDBJ databases">
        <title>Genome evolution of avian class.</title>
        <authorList>
            <person name="Zhang G."/>
            <person name="Li C."/>
        </authorList>
    </citation>
    <scope>NUCLEOTIDE SEQUENCE [LARGE SCALE GENOMIC DNA]</scope>
    <source>
        <strain evidence="2">BGI_N321</strain>
    </source>
</reference>
<dbReference type="AlphaFoldDB" id="A0A094K5P2"/>
<dbReference type="SUPFAM" id="SSF48592">
    <property type="entry name" value="GroEL equatorial domain-like"/>
    <property type="match status" value="1"/>
</dbReference>
<protein>
    <submittedName>
        <fullName evidence="2">Bardet-Biedl syndrome 10 protein</fullName>
    </submittedName>
</protein>
<evidence type="ECO:0000313" key="2">
    <source>
        <dbReference type="EMBL" id="KFZ52055.1"/>
    </source>
</evidence>
<proteinExistence type="predicted"/>
<name>A0A094K5P2_ANTCR</name>
<feature type="region of interest" description="Disordered" evidence="1">
    <location>
        <begin position="269"/>
        <end position="289"/>
    </location>
</feature>
<dbReference type="EMBL" id="KL339662">
    <property type="protein sequence ID" value="KFZ52055.1"/>
    <property type="molecule type" value="Genomic_DNA"/>
</dbReference>
<gene>
    <name evidence="2" type="ORF">N321_09787</name>
</gene>
<organism evidence="2 3">
    <name type="scientific">Antrostomus carolinensis</name>
    <name type="common">Chuck-will's-widow</name>
    <name type="synonym">Caprimulgus carolinensis</name>
    <dbReference type="NCBI Taxonomy" id="279965"/>
    <lineage>
        <taxon>Eukaryota</taxon>
        <taxon>Metazoa</taxon>
        <taxon>Chordata</taxon>
        <taxon>Craniata</taxon>
        <taxon>Vertebrata</taxon>
        <taxon>Euteleostomi</taxon>
        <taxon>Archelosauria</taxon>
        <taxon>Archosauria</taxon>
        <taxon>Dinosauria</taxon>
        <taxon>Saurischia</taxon>
        <taxon>Theropoda</taxon>
        <taxon>Coelurosauria</taxon>
        <taxon>Aves</taxon>
        <taxon>Neognathae</taxon>
        <taxon>Neoaves</taxon>
        <taxon>Strisores</taxon>
        <taxon>Caprimulgiformes</taxon>
        <taxon>Caprimulgidae</taxon>
        <taxon>Antrostomus</taxon>
    </lineage>
</organism>
<evidence type="ECO:0000313" key="3">
    <source>
        <dbReference type="Proteomes" id="UP000053620"/>
    </source>
</evidence>
<feature type="non-terminal residue" evidence="2">
    <location>
        <position position="487"/>
    </location>
</feature>
<dbReference type="PANTHER" id="PTHR14667:SF2">
    <property type="entry name" value="BARDET-BIEDL SYNDROME 10 PROTEIN"/>
    <property type="match status" value="1"/>
</dbReference>
<dbReference type="InterPro" id="IPR042619">
    <property type="entry name" value="BBS10"/>
</dbReference>
<dbReference type="PANTHER" id="PTHR14667">
    <property type="entry name" value="BARDET-BIEDL SYNDROME 10 PROTEIN"/>
    <property type="match status" value="1"/>
</dbReference>
<keyword evidence="3" id="KW-1185">Reference proteome</keyword>
<feature type="non-terminal residue" evidence="2">
    <location>
        <position position="1"/>
    </location>
</feature>
<accession>A0A094K5P2</accession>
<evidence type="ECO:0000256" key="1">
    <source>
        <dbReference type="SAM" id="MobiDB-lite"/>
    </source>
</evidence>
<dbReference type="GO" id="GO:0051131">
    <property type="term" value="P:chaperone-mediated protein complex assembly"/>
    <property type="evidence" value="ECO:0007669"/>
    <property type="project" value="InterPro"/>
</dbReference>
<feature type="compositionally biased region" description="Basic and acidic residues" evidence="1">
    <location>
        <begin position="272"/>
        <end position="289"/>
    </location>
</feature>
<sequence>AYCPAGGDLRAVLVCEPLRPQISAPDVEFLVDSEGQYRASLRWISRRTEDVMKHLRSNNVRLLLSSVKQDEVVIYYAKLYGVSVVECLSSEEIALISEITGVSPYTPSGGNIHGEITEAAVATFCQPLLLGSKRCVHIGFTSVCAFQPHCLILCGPVDAVNEENAAALQGAFIMLQQLFKTVDRREEWKAEGVCSWCSSATQGQLIIENISCNNSQVSEHLLKTQRNETETQIVDPDLLGSENPACVQTELQIPSNPISHIKEFNVASERGQSSRDVQKPRAKCEHPADTHENCKSDSLVDNQKNCSTAVSAAPNARTVTACECLDVGKDLEKISCNIVPFKHEKSCASIAQNYSSSLIEAGSVLPVGGYFEILLHYYIQYYAKQFQQSEMTVISNVVADALLSIPKSLYSTTEQNSFTKFYLEATNALRRNQPLPMNEKGLESVYCKYQLVISVLHCVTELLSIDLIIGVKRPPQKTEDNDSEDDF</sequence>
<dbReference type="Proteomes" id="UP000053620">
    <property type="component" value="Unassembled WGS sequence"/>
</dbReference>
<dbReference type="InterPro" id="IPR027413">
    <property type="entry name" value="GROEL-like_equatorial_sf"/>
</dbReference>
<dbReference type="Gene3D" id="1.10.560.10">
    <property type="entry name" value="GroEL-like equatorial domain"/>
    <property type="match status" value="1"/>
</dbReference>